<keyword evidence="3" id="KW-0678">Repressor</keyword>
<evidence type="ECO:0000256" key="7">
    <source>
        <dbReference type="ARBA" id="ARBA00024739"/>
    </source>
</evidence>
<name>A0A4R3YRP1_9GAMM</name>
<dbReference type="OrthoDB" id="7062942at2"/>
<dbReference type="Proteomes" id="UP000295719">
    <property type="component" value="Unassembled WGS sequence"/>
</dbReference>
<dbReference type="EMBL" id="SMCR01000005">
    <property type="protein sequence ID" value="TCV95537.1"/>
    <property type="molecule type" value="Genomic_DNA"/>
</dbReference>
<evidence type="ECO:0000256" key="4">
    <source>
        <dbReference type="ARBA" id="ARBA00022795"/>
    </source>
</evidence>
<evidence type="ECO:0000313" key="11">
    <source>
        <dbReference type="EMBL" id="TCV95537.1"/>
    </source>
</evidence>
<comment type="similarity">
    <text evidence="1">Belongs to the FlgM family.</text>
</comment>
<protein>
    <recommendedName>
        <fullName evidence="2">Negative regulator of flagellin synthesis</fullName>
    </recommendedName>
    <alternativeName>
        <fullName evidence="8">Anti-sigma-28 factor</fullName>
    </alternativeName>
</protein>
<evidence type="ECO:0000256" key="3">
    <source>
        <dbReference type="ARBA" id="ARBA00022491"/>
    </source>
</evidence>
<keyword evidence="5" id="KW-0805">Transcription regulation</keyword>
<gene>
    <name evidence="11" type="ORF">EDC52_105140</name>
</gene>
<comment type="caution">
    <text evidence="11">The sequence shown here is derived from an EMBL/GenBank/DDBJ whole genome shotgun (WGS) entry which is preliminary data.</text>
</comment>
<evidence type="ECO:0000256" key="9">
    <source>
        <dbReference type="SAM" id="MobiDB-lite"/>
    </source>
</evidence>
<feature type="domain" description="Anti-sigma-28 factor FlgM C-terminal" evidence="10">
    <location>
        <begin position="44"/>
        <end position="92"/>
    </location>
</feature>
<dbReference type="InterPro" id="IPR035890">
    <property type="entry name" value="Anti-sigma-28_factor_FlgM_sf"/>
</dbReference>
<dbReference type="InterPro" id="IPR031316">
    <property type="entry name" value="FlgM_C"/>
</dbReference>
<evidence type="ECO:0000256" key="5">
    <source>
        <dbReference type="ARBA" id="ARBA00023015"/>
    </source>
</evidence>
<evidence type="ECO:0000256" key="6">
    <source>
        <dbReference type="ARBA" id="ARBA00023163"/>
    </source>
</evidence>
<keyword evidence="12" id="KW-1185">Reference proteome</keyword>
<comment type="function">
    <text evidence="7">Responsible for the coupling of flagellin expression to flagellar assembly by preventing expression of the flagellin genes when a component of the middle class of proteins is defective. It negatively regulates flagellar genes by inhibiting the activity of FliA by directly binding to FliA.</text>
</comment>
<dbReference type="NCBIfam" id="TIGR03824">
    <property type="entry name" value="FlgM_jcvi"/>
    <property type="match status" value="1"/>
</dbReference>
<evidence type="ECO:0000256" key="8">
    <source>
        <dbReference type="ARBA" id="ARBA00030117"/>
    </source>
</evidence>
<evidence type="ECO:0000256" key="2">
    <source>
        <dbReference type="ARBA" id="ARBA00017823"/>
    </source>
</evidence>
<evidence type="ECO:0000259" key="10">
    <source>
        <dbReference type="Pfam" id="PF04316"/>
    </source>
</evidence>
<organism evidence="11 12">
    <name type="scientific">Biostraticola tofi</name>
    <dbReference type="NCBI Taxonomy" id="466109"/>
    <lineage>
        <taxon>Bacteria</taxon>
        <taxon>Pseudomonadati</taxon>
        <taxon>Pseudomonadota</taxon>
        <taxon>Gammaproteobacteria</taxon>
        <taxon>Enterobacterales</taxon>
        <taxon>Bruguierivoracaceae</taxon>
        <taxon>Biostraticola</taxon>
    </lineage>
</organism>
<dbReference type="GO" id="GO:0044781">
    <property type="term" value="P:bacterial-type flagellum organization"/>
    <property type="evidence" value="ECO:0007669"/>
    <property type="project" value="UniProtKB-KW"/>
</dbReference>
<accession>A0A4R3YRP1</accession>
<keyword evidence="4" id="KW-1005">Bacterial flagellum biogenesis</keyword>
<dbReference type="Pfam" id="PF04316">
    <property type="entry name" value="FlgM"/>
    <property type="match status" value="1"/>
</dbReference>
<feature type="region of interest" description="Disordered" evidence="9">
    <location>
        <begin position="21"/>
        <end position="46"/>
    </location>
</feature>
<evidence type="ECO:0000256" key="1">
    <source>
        <dbReference type="ARBA" id="ARBA00005322"/>
    </source>
</evidence>
<dbReference type="GO" id="GO:0045892">
    <property type="term" value="P:negative regulation of DNA-templated transcription"/>
    <property type="evidence" value="ECO:0007669"/>
    <property type="project" value="InterPro"/>
</dbReference>
<reference evidence="11 12" key="1">
    <citation type="submission" date="2019-03" db="EMBL/GenBank/DDBJ databases">
        <title>Genomic Encyclopedia of Type Strains, Phase IV (KMG-IV): sequencing the most valuable type-strain genomes for metagenomic binning, comparative biology and taxonomic classification.</title>
        <authorList>
            <person name="Goeker M."/>
        </authorList>
    </citation>
    <scope>NUCLEOTIDE SEQUENCE [LARGE SCALE GENOMIC DNA]</scope>
    <source>
        <strain evidence="11 12">DSM 19580</strain>
    </source>
</reference>
<dbReference type="SUPFAM" id="SSF101498">
    <property type="entry name" value="Anti-sigma factor FlgM"/>
    <property type="match status" value="1"/>
</dbReference>
<dbReference type="AlphaFoldDB" id="A0A4R3YRP1"/>
<evidence type="ECO:0000313" key="12">
    <source>
        <dbReference type="Proteomes" id="UP000295719"/>
    </source>
</evidence>
<keyword evidence="6" id="KW-0804">Transcription</keyword>
<dbReference type="InterPro" id="IPR007412">
    <property type="entry name" value="FlgM"/>
</dbReference>
<dbReference type="RefSeq" id="WP_131865641.1">
    <property type="nucleotide sequence ID" value="NZ_SMCR01000005.1"/>
</dbReference>
<sequence>MSIERTLPTQPVAGCSHSTLANAQQNSAETAVKRVPKTQPNGTEVTLSDASRLINPAESQDVNAQRVAAIKASLERGDLNIDCGKIAEALLDNSWLAGAK</sequence>
<proteinExistence type="inferred from homology"/>